<feature type="transmembrane region" description="Helical" evidence="6">
    <location>
        <begin position="304"/>
        <end position="322"/>
    </location>
</feature>
<feature type="transmembrane region" description="Helical" evidence="6">
    <location>
        <begin position="647"/>
        <end position="665"/>
    </location>
</feature>
<evidence type="ECO:0000256" key="1">
    <source>
        <dbReference type="ARBA" id="ARBA00004651"/>
    </source>
</evidence>
<dbReference type="EMBL" id="CP035945">
    <property type="protein sequence ID" value="QBE99637.1"/>
    <property type="molecule type" value="Genomic_DNA"/>
</dbReference>
<reference evidence="8 9" key="1">
    <citation type="submission" date="2019-01" db="EMBL/GenBank/DDBJ databases">
        <title>PMF-metabolizing Aryl O-demethylase.</title>
        <authorList>
            <person name="Kim M."/>
        </authorList>
    </citation>
    <scope>NUCLEOTIDE SEQUENCE [LARGE SCALE GENOMIC DNA]</scope>
    <source>
        <strain evidence="8 9">PMF1</strain>
    </source>
</reference>
<dbReference type="PANTHER" id="PTHR30287:SF2">
    <property type="entry name" value="BLL1001 PROTEIN"/>
    <property type="match status" value="1"/>
</dbReference>
<evidence type="ECO:0000256" key="4">
    <source>
        <dbReference type="ARBA" id="ARBA00022989"/>
    </source>
</evidence>
<keyword evidence="4 6" id="KW-1133">Transmembrane helix</keyword>
<keyword evidence="3 6" id="KW-0812">Transmembrane</keyword>
<feature type="transmembrane region" description="Helical" evidence="6">
    <location>
        <begin position="418"/>
        <end position="440"/>
    </location>
</feature>
<feature type="domain" description="ABC3 transporter permease C-terminal" evidence="7">
    <location>
        <begin position="254"/>
        <end position="364"/>
    </location>
</feature>
<dbReference type="PANTHER" id="PTHR30287">
    <property type="entry name" value="MEMBRANE COMPONENT OF PREDICTED ABC SUPERFAMILY METABOLITE UPTAKE TRANSPORTER"/>
    <property type="match status" value="1"/>
</dbReference>
<dbReference type="RefSeq" id="WP_130182641.1">
    <property type="nucleotide sequence ID" value="NZ_CP035945.1"/>
</dbReference>
<feature type="transmembrane region" description="Helical" evidence="6">
    <location>
        <begin position="248"/>
        <end position="272"/>
    </location>
</feature>
<keyword evidence="5 6" id="KW-0472">Membrane</keyword>
<dbReference type="KEGG" id="bpro:PMF13cell1_05216"/>
<feature type="transmembrane region" description="Helical" evidence="6">
    <location>
        <begin position="700"/>
        <end position="727"/>
    </location>
</feature>
<evidence type="ECO:0000313" key="9">
    <source>
        <dbReference type="Proteomes" id="UP000289794"/>
    </source>
</evidence>
<evidence type="ECO:0000256" key="2">
    <source>
        <dbReference type="ARBA" id="ARBA00022475"/>
    </source>
</evidence>
<dbReference type="InterPro" id="IPR038766">
    <property type="entry name" value="Membrane_comp_ABC_pdt"/>
</dbReference>
<feature type="domain" description="ABC3 transporter permease C-terminal" evidence="7">
    <location>
        <begin position="650"/>
        <end position="767"/>
    </location>
</feature>
<feature type="transmembrane region" description="Helical" evidence="6">
    <location>
        <begin position="739"/>
        <end position="762"/>
    </location>
</feature>
<proteinExistence type="predicted"/>
<keyword evidence="2" id="KW-1003">Cell membrane</keyword>
<evidence type="ECO:0000256" key="3">
    <source>
        <dbReference type="ARBA" id="ARBA00022692"/>
    </source>
</evidence>
<accession>A0A4P6M7W3</accession>
<comment type="subcellular location">
    <subcellularLocation>
        <location evidence="1">Cell membrane</location>
        <topology evidence="1">Multi-pass membrane protein</topology>
    </subcellularLocation>
</comment>
<feature type="transmembrane region" description="Helical" evidence="6">
    <location>
        <begin position="342"/>
        <end position="362"/>
    </location>
</feature>
<evidence type="ECO:0000259" key="7">
    <source>
        <dbReference type="Pfam" id="PF02687"/>
    </source>
</evidence>
<feature type="transmembrane region" description="Helical" evidence="6">
    <location>
        <begin position="20"/>
        <end position="43"/>
    </location>
</feature>
<dbReference type="GO" id="GO:0005886">
    <property type="term" value="C:plasma membrane"/>
    <property type="evidence" value="ECO:0007669"/>
    <property type="project" value="UniProtKB-SubCell"/>
</dbReference>
<evidence type="ECO:0000313" key="8">
    <source>
        <dbReference type="EMBL" id="QBE99637.1"/>
    </source>
</evidence>
<name>A0A4P6M7W3_9FIRM</name>
<organism evidence="8 9">
    <name type="scientific">Blautia producta</name>
    <dbReference type="NCBI Taxonomy" id="33035"/>
    <lineage>
        <taxon>Bacteria</taxon>
        <taxon>Bacillati</taxon>
        <taxon>Bacillota</taxon>
        <taxon>Clostridia</taxon>
        <taxon>Lachnospirales</taxon>
        <taxon>Lachnospiraceae</taxon>
        <taxon>Blautia</taxon>
    </lineage>
</organism>
<dbReference type="InterPro" id="IPR003838">
    <property type="entry name" value="ABC3_permease_C"/>
</dbReference>
<evidence type="ECO:0000256" key="6">
    <source>
        <dbReference type="SAM" id="Phobius"/>
    </source>
</evidence>
<protein>
    <recommendedName>
        <fullName evidence="7">ABC3 transporter permease C-terminal domain-containing protein</fullName>
    </recommendedName>
</protein>
<gene>
    <name evidence="8" type="ORF">PMF13cell1_05216</name>
</gene>
<sequence>MYGKLIMNDIRKSKLISITIAAFMTAAAVLTSVAGMLGINLFGAVDHLMEEAKAVHFLQMHSGDIDSQRLQSFADSQEDVEAYQLARFLNVNGADIFIGENSLEESVQDNGFSTQNKDFDFLLDLNGDVIHPADGQVYVPLGYKKDGSAEVGDNLTVHGVSLKVAGFLRDSAMNPDLAGSKRFLVSENDFRDLETFGSMEYLIEFRLKDQAAFRAFQSDYFAAKLPANGPPVISRPLFIMMNAVTDGMMIAVLIMISILVIIVAFLCIRFTLLAKIEEDYREIGVLKAVGLPVKDIAKLYSAKYGAVAGAACILGFLFSLPLSAPLMENMRLYMGDSGRGAAAPLIGALGALLIFLVVMWYVKSILRRFRKIPTAQAVRFGAPTEKSKGAKGFRFSENRLFSRNVFLGVKDVLSRKKLYATMFAVLVISSFILIVPQNIYNTISARSFMTYMGIGENDFSIHLAQTQSTDVLQAAADISAALAADEKIERYTVLSGMVFSMPAKDGRMERLRVDLGDHNAFPVMYSQGGAPTTDWEIALSSLNAEELVKKPGDKLTLIVDGEEKHMTVCGIYSDITNAGKTAKASFETRNADFMRVVIPVELRNKTAAAETASKYQSRFPFATTAVADEYVRQTFGSTLDAIQKASYASAAVAVLLTILVTLLFMKMLVAKDRYSIAVLKSMGFTSGDIRRQYMARSVTVTALGIVVGVILANTLGEAAGGVLISSFGATTFSFAGNPWFAYLFSPLMIGMCVMVATVLGVWEIGRLKISRFIKEA</sequence>
<dbReference type="AlphaFoldDB" id="A0A4P6M7W3"/>
<evidence type="ECO:0000256" key="5">
    <source>
        <dbReference type="ARBA" id="ARBA00023136"/>
    </source>
</evidence>
<dbReference type="Pfam" id="PF02687">
    <property type="entry name" value="FtsX"/>
    <property type="match status" value="2"/>
</dbReference>
<dbReference type="Proteomes" id="UP000289794">
    <property type="component" value="Chromosome"/>
</dbReference>